<dbReference type="KEGG" id="hhg:XM38_001180"/>
<dbReference type="RefSeq" id="WP_088428817.1">
    <property type="nucleotide sequence ID" value="NZ_CP021983.2"/>
</dbReference>
<dbReference type="AlphaFoldDB" id="A0A1Z3HFY3"/>
<dbReference type="Proteomes" id="UP000191901">
    <property type="component" value="Chromosome"/>
</dbReference>
<feature type="compositionally biased region" description="Basic and acidic residues" evidence="2">
    <location>
        <begin position="177"/>
        <end position="205"/>
    </location>
</feature>
<accession>A0A1Z3HFY3</accession>
<evidence type="ECO:0000313" key="4">
    <source>
        <dbReference type="Proteomes" id="UP000191901"/>
    </source>
</evidence>
<feature type="compositionally biased region" description="Polar residues" evidence="2">
    <location>
        <begin position="161"/>
        <end position="174"/>
    </location>
</feature>
<keyword evidence="4" id="KW-1185">Reference proteome</keyword>
<evidence type="ECO:0000313" key="3">
    <source>
        <dbReference type="EMBL" id="ASC69192.1"/>
    </source>
</evidence>
<dbReference type="EMBL" id="CP021983">
    <property type="protein sequence ID" value="ASC69192.1"/>
    <property type="molecule type" value="Genomic_DNA"/>
</dbReference>
<dbReference type="OrthoDB" id="572753at2"/>
<feature type="coiled-coil region" evidence="1">
    <location>
        <begin position="68"/>
        <end position="113"/>
    </location>
</feature>
<evidence type="ECO:0000256" key="1">
    <source>
        <dbReference type="SAM" id="Coils"/>
    </source>
</evidence>
<gene>
    <name evidence="3" type="ORF">XM38_001180</name>
</gene>
<feature type="region of interest" description="Disordered" evidence="2">
    <location>
        <begin position="158"/>
        <end position="205"/>
    </location>
</feature>
<keyword evidence="1" id="KW-0175">Coiled coil</keyword>
<organism evidence="3 4">
    <name type="scientific">Halomicronema hongdechloris C2206</name>
    <dbReference type="NCBI Taxonomy" id="1641165"/>
    <lineage>
        <taxon>Bacteria</taxon>
        <taxon>Bacillati</taxon>
        <taxon>Cyanobacteriota</taxon>
        <taxon>Cyanophyceae</taxon>
        <taxon>Nodosilineales</taxon>
        <taxon>Nodosilineaceae</taxon>
        <taxon>Halomicronema</taxon>
    </lineage>
</organism>
<sequence>MADSETSGSRLRSATEFPKTVRHLEPAEAESLYEEMRRCLIFTNRSRSQLLRRNEEHKAKTALVKQDVQRLQGIIQRLTTEKQTISRENQHTIQALEAEMTTMATHLDELSKAFDTVADVAASRPPQWGVISLPARFFCFLRAVQAIVLWWRDDRPDLPPSENSVSSQTLLPSSNPDNRHHSDDRRDRPQMYDDPASRNRSLLDR</sequence>
<reference evidence="3 4" key="1">
    <citation type="journal article" date="2016" name="Biochim. Biophys. Acta">
        <title>Characterization of red-shifted phycobilisomes isolated from the chlorophyll f-containing cyanobacterium Halomicronema hongdechloris.</title>
        <authorList>
            <person name="Li Y."/>
            <person name="Lin Y."/>
            <person name="Garvey C.J."/>
            <person name="Birch D."/>
            <person name="Corkery R.W."/>
            <person name="Loughlin P.C."/>
            <person name="Scheer H."/>
            <person name="Willows R.D."/>
            <person name="Chen M."/>
        </authorList>
    </citation>
    <scope>NUCLEOTIDE SEQUENCE [LARGE SCALE GENOMIC DNA]</scope>
    <source>
        <strain evidence="3 4">C2206</strain>
    </source>
</reference>
<evidence type="ECO:0000256" key="2">
    <source>
        <dbReference type="SAM" id="MobiDB-lite"/>
    </source>
</evidence>
<proteinExistence type="predicted"/>
<protein>
    <submittedName>
        <fullName evidence="3">Uncharacterized protein</fullName>
    </submittedName>
</protein>
<name>A0A1Z3HFY3_9CYAN</name>